<dbReference type="InterPro" id="IPR036397">
    <property type="entry name" value="RNaseH_sf"/>
</dbReference>
<dbReference type="InterPro" id="IPR057670">
    <property type="entry name" value="SH3_retrovirus"/>
</dbReference>
<dbReference type="SUPFAM" id="SSF53098">
    <property type="entry name" value="Ribonuclease H-like"/>
    <property type="match status" value="1"/>
</dbReference>
<dbReference type="GO" id="GO:0003676">
    <property type="term" value="F:nucleic acid binding"/>
    <property type="evidence" value="ECO:0007669"/>
    <property type="project" value="InterPro"/>
</dbReference>
<accession>A0A8S0SW56</accession>
<dbReference type="OrthoDB" id="1929979at2759"/>
<dbReference type="Pfam" id="PF25597">
    <property type="entry name" value="SH3_retrovirus"/>
    <property type="match status" value="1"/>
</dbReference>
<organism evidence="3 4">
    <name type="scientific">Olea europaea subsp. europaea</name>
    <dbReference type="NCBI Taxonomy" id="158383"/>
    <lineage>
        <taxon>Eukaryota</taxon>
        <taxon>Viridiplantae</taxon>
        <taxon>Streptophyta</taxon>
        <taxon>Embryophyta</taxon>
        <taxon>Tracheophyta</taxon>
        <taxon>Spermatophyta</taxon>
        <taxon>Magnoliopsida</taxon>
        <taxon>eudicotyledons</taxon>
        <taxon>Gunneridae</taxon>
        <taxon>Pentapetalae</taxon>
        <taxon>asterids</taxon>
        <taxon>lamiids</taxon>
        <taxon>Lamiales</taxon>
        <taxon>Oleaceae</taxon>
        <taxon>Oleeae</taxon>
        <taxon>Olea</taxon>
    </lineage>
</organism>
<feature type="compositionally biased region" description="Acidic residues" evidence="1">
    <location>
        <begin position="149"/>
        <end position="160"/>
    </location>
</feature>
<feature type="domain" description="Retroviral polymerase SH3-like" evidence="2">
    <location>
        <begin position="66"/>
        <end position="119"/>
    </location>
</feature>
<evidence type="ECO:0000313" key="3">
    <source>
        <dbReference type="EMBL" id="CAA2996851.1"/>
    </source>
</evidence>
<keyword evidence="4" id="KW-1185">Reference proteome</keyword>
<reference evidence="3 4" key="1">
    <citation type="submission" date="2019-12" db="EMBL/GenBank/DDBJ databases">
        <authorList>
            <person name="Alioto T."/>
            <person name="Alioto T."/>
            <person name="Gomez Garrido J."/>
        </authorList>
    </citation>
    <scope>NUCLEOTIDE SEQUENCE [LARGE SCALE GENOMIC DNA]</scope>
</reference>
<evidence type="ECO:0000259" key="2">
    <source>
        <dbReference type="Pfam" id="PF25597"/>
    </source>
</evidence>
<dbReference type="Gene3D" id="3.30.420.10">
    <property type="entry name" value="Ribonuclease H-like superfamily/Ribonuclease H"/>
    <property type="match status" value="1"/>
</dbReference>
<sequence>MNQTILERVRCMLLGSSLPKLLWGEAAKTTNYLINRSPASAIQFKSPEEVWTGKPVDLRNLKIFGCAAFVHQSEGKFEPRAPKYVFLGCGERVKGYRLWVKEIKVYKIILSRNVVFNEFNMPCLKFENNATKSGHTENERRETEIEVQNTDETDLNEPDFEVNQPLNDYQLARDREMRQIKPHVRFDDEMSFLTVQGFIENELESYKDAMSSKDSKH</sequence>
<dbReference type="PANTHER" id="PTHR42648">
    <property type="entry name" value="TRANSPOSASE, PUTATIVE-RELATED"/>
    <property type="match status" value="1"/>
</dbReference>
<feature type="compositionally biased region" description="Basic and acidic residues" evidence="1">
    <location>
        <begin position="134"/>
        <end position="144"/>
    </location>
</feature>
<dbReference type="InterPro" id="IPR012337">
    <property type="entry name" value="RNaseH-like_sf"/>
</dbReference>
<dbReference type="EMBL" id="CACTIH010005536">
    <property type="protein sequence ID" value="CAA2996851.1"/>
    <property type="molecule type" value="Genomic_DNA"/>
</dbReference>
<name>A0A8S0SW56_OLEEU</name>
<evidence type="ECO:0000256" key="1">
    <source>
        <dbReference type="SAM" id="MobiDB-lite"/>
    </source>
</evidence>
<dbReference type="Gramene" id="OE9A044620T1">
    <property type="protein sequence ID" value="OE9A044620C1"/>
    <property type="gene ID" value="OE9A044620"/>
</dbReference>
<gene>
    <name evidence="3" type="ORF">OLEA9_A044620</name>
</gene>
<protein>
    <submittedName>
        <fullName evidence="3">Retrovirus-related Pol poly from transposon TNT 1-94</fullName>
    </submittedName>
</protein>
<dbReference type="InterPro" id="IPR039537">
    <property type="entry name" value="Retrotran_Ty1/copia-like"/>
</dbReference>
<dbReference type="PANTHER" id="PTHR42648:SF28">
    <property type="entry name" value="TRANSPOSON-ENCODED PROTEIN WITH RIBONUCLEASE H-LIKE AND RETROVIRUS ZINC FINGER-LIKE DOMAINS"/>
    <property type="match status" value="1"/>
</dbReference>
<evidence type="ECO:0000313" key="4">
    <source>
        <dbReference type="Proteomes" id="UP000594638"/>
    </source>
</evidence>
<comment type="caution">
    <text evidence="3">The sequence shown here is derived from an EMBL/GenBank/DDBJ whole genome shotgun (WGS) entry which is preliminary data.</text>
</comment>
<dbReference type="Proteomes" id="UP000594638">
    <property type="component" value="Unassembled WGS sequence"/>
</dbReference>
<feature type="region of interest" description="Disordered" evidence="1">
    <location>
        <begin position="132"/>
        <end position="160"/>
    </location>
</feature>
<dbReference type="AlphaFoldDB" id="A0A8S0SW56"/>
<proteinExistence type="predicted"/>